<keyword evidence="4" id="KW-0472">Membrane</keyword>
<dbReference type="PROSITE" id="PS50893">
    <property type="entry name" value="ABC_TRANSPORTER_2"/>
    <property type="match status" value="2"/>
</dbReference>
<keyword evidence="3 6" id="KW-0067">ATP-binding</keyword>
<feature type="transmembrane region" description="Helical" evidence="4">
    <location>
        <begin position="1523"/>
        <end position="1547"/>
    </location>
</feature>
<dbReference type="InterPro" id="IPR003593">
    <property type="entry name" value="AAA+_ATPase"/>
</dbReference>
<evidence type="ECO:0000256" key="2">
    <source>
        <dbReference type="ARBA" id="ARBA00022741"/>
    </source>
</evidence>
<feature type="transmembrane region" description="Helical" evidence="4">
    <location>
        <begin position="513"/>
        <end position="539"/>
    </location>
</feature>
<name>A0A4Z1T6K0_GIAMU</name>
<feature type="transmembrane region" description="Helical" evidence="4">
    <location>
        <begin position="402"/>
        <end position="421"/>
    </location>
</feature>
<comment type="caution">
    <text evidence="6">The sequence shown here is derived from an EMBL/GenBank/DDBJ whole genome shotgun (WGS) entry which is preliminary data.</text>
</comment>
<dbReference type="GO" id="GO:0016887">
    <property type="term" value="F:ATP hydrolysis activity"/>
    <property type="evidence" value="ECO:0007669"/>
    <property type="project" value="InterPro"/>
</dbReference>
<proteinExistence type="predicted"/>
<dbReference type="SMART" id="SM00382">
    <property type="entry name" value="AAA"/>
    <property type="match status" value="2"/>
</dbReference>
<keyword evidence="4" id="KW-0812">Transmembrane</keyword>
<keyword evidence="7" id="KW-1185">Reference proteome</keyword>
<dbReference type="Proteomes" id="UP000315496">
    <property type="component" value="Chromosome 2"/>
</dbReference>
<dbReference type="InterPro" id="IPR017871">
    <property type="entry name" value="ABC_transporter-like_CS"/>
</dbReference>
<dbReference type="CDD" id="cd03263">
    <property type="entry name" value="ABC_subfamily_A"/>
    <property type="match status" value="1"/>
</dbReference>
<dbReference type="InterPro" id="IPR003439">
    <property type="entry name" value="ABC_transporter-like_ATP-bd"/>
</dbReference>
<dbReference type="EMBL" id="VDLU01000002">
    <property type="protein sequence ID" value="TNJ28111.1"/>
    <property type="molecule type" value="Genomic_DNA"/>
</dbReference>
<feature type="transmembrane region" description="Helical" evidence="4">
    <location>
        <begin position="294"/>
        <end position="316"/>
    </location>
</feature>
<reference evidence="6 7" key="1">
    <citation type="submission" date="2019-05" db="EMBL/GenBank/DDBJ databases">
        <title>The compact genome of Giardia muris reveals important steps in the evolution of intestinal protozoan parasites.</title>
        <authorList>
            <person name="Xu F."/>
            <person name="Jimenez-Gonzalez A."/>
            <person name="Einarsson E."/>
            <person name="Astvaldsson A."/>
            <person name="Peirasmaki D."/>
            <person name="Eckmann L."/>
            <person name="Andersson J.O."/>
            <person name="Svard S.G."/>
            <person name="Jerlstrom-Hultqvist J."/>
        </authorList>
    </citation>
    <scope>NUCLEOTIDE SEQUENCE [LARGE SCALE GENOMIC DNA]</scope>
    <source>
        <strain evidence="6 7">Roberts-Thomson</strain>
    </source>
</reference>
<dbReference type="OrthoDB" id="8061355at2759"/>
<feature type="transmembrane region" description="Helical" evidence="4">
    <location>
        <begin position="1603"/>
        <end position="1629"/>
    </location>
</feature>
<feature type="transmembrane region" description="Helical" evidence="4">
    <location>
        <begin position="372"/>
        <end position="396"/>
    </location>
</feature>
<keyword evidence="1" id="KW-0813">Transport</keyword>
<evidence type="ECO:0000313" key="6">
    <source>
        <dbReference type="EMBL" id="TNJ28111.1"/>
    </source>
</evidence>
<dbReference type="SUPFAM" id="SSF52540">
    <property type="entry name" value="P-loop containing nucleoside triphosphate hydrolases"/>
    <property type="match status" value="2"/>
</dbReference>
<feature type="transmembrane region" description="Helical" evidence="4">
    <location>
        <begin position="1489"/>
        <end position="1511"/>
    </location>
</feature>
<dbReference type="GO" id="GO:0005524">
    <property type="term" value="F:ATP binding"/>
    <property type="evidence" value="ECO:0007669"/>
    <property type="project" value="UniProtKB-KW"/>
</dbReference>
<accession>A0A4Z1T6K0</accession>
<evidence type="ECO:0000256" key="1">
    <source>
        <dbReference type="ARBA" id="ARBA00022448"/>
    </source>
</evidence>
<dbReference type="InterPro" id="IPR027417">
    <property type="entry name" value="P-loop_NTPase"/>
</dbReference>
<evidence type="ECO:0000259" key="5">
    <source>
        <dbReference type="PROSITE" id="PS50893"/>
    </source>
</evidence>
<evidence type="ECO:0000256" key="3">
    <source>
        <dbReference type="ARBA" id="ARBA00022840"/>
    </source>
</evidence>
<feature type="transmembrane region" description="Helical" evidence="4">
    <location>
        <begin position="1580"/>
        <end position="1596"/>
    </location>
</feature>
<feature type="transmembrane region" description="Helical" evidence="4">
    <location>
        <begin position="1442"/>
        <end position="1463"/>
    </location>
</feature>
<dbReference type="VEuPathDB" id="GiardiaDB:GMRT_15174"/>
<sequence>MGVLPRLFLTVYRRHWALVLLLVLSPTLVFLFITLFFIFTTAAPFPLTLPKGMELPPLPPCTDALHCDEATIYLAYSPDTRQTRQLVTEILKLSNAPANVRTKGYIDATSFQTDLTVLGLGEDPVGFILELNTTENIKEHLSHVPNKYEDCLDDTPIFERTMAEKMYVQTYGLTDYNTFKTAHQALSKDGVNNIFLAIQFDINAQTLQNLPLSLGYRLYYNQTMLSHYVYQNADPISLHVGELWEPNFWTSLAFTMNRAIDGAFLKVFLDTNYTYDLGNYVLRTSSKIYLINRAYCYIGIAIGFNFVITVVVAGLFRGPMHTSIRRLGAHEQHILFINYLFLLLFNLIAMFLFVFLVYLCNDYPFAQFTPGVLAIYALLYAASNTSFGLLLAYIFYSPAISLIFAALSMLCFVIIPFLTLSHSTDKLSLWQPLIVPTFLTWMIVVLVPLFCNFSLADMLLMMTEGGFNIIYRADDYPKISTEFIAKDWNAYHSTIRPCISTIMPGECTFQYPMVWWLVTISLCQSLLIVPLITLTLALVKSEFSWRGVSWYFLFTKRFWRDTFCSSSGGMTRTMADTSDLLIEVKGLTKSYKKACCRGKVEVLRDINLEVRRGEIVGLIAASGGGKSTALNILSGEMAFTTKEDGKVEVLGRNILSAYDAYDIKAGLGYCPQDRTNVWMSMSIYENVYYSTLLRSKQWGTYDSKIVALHGSLDAYIQHILKKVNLHAPDVQKRVASHLSGGMLRRLALANATVGYPSLFFFDEITSGVDPVLKRQIWTYVLDLVQESGAAAILTTHDASEISELAHNILVFRNGANVCTMTPMSLRKEYGDYSFSLLLGDFSALQADGVLDSMLQQFQRDLGEAIEQALPNEKRSLLSTYPIALTTRFPHIVRYTVPTILFEDISVMLAAIRFTDAFSAKNRITYTLSKASLDDSLVRLVDSHTEAQEAQNDSSPPRLLCCGDLDQPRKPYIFRYLLYKNWLMDYREYFLKLICVFAVVLGATIIVVSMLLQSLRALTDSISRLYRPFKALVALSCLQTCVSNPTGIINSQISTCFAERKNGFGINYQLLPLEPVCQVYFKMLGLDNPNNLRITQGDNSYIQVPRSDLSSIANWAYMAVVTDQASYQLVGDQLNVEKNPTLGAISLTMTAADVLTYKATTAQEVSSPATLDQYISMYKAYPEMVNPLSDPDNVFALVKPYNTLTNTIYPCMDKNSPGYSENNCQWGTTGPVQRTTLYQDEFVIYVPSLKRIMQRFHSAQPSVRYFPTDAERDIPENGVSFVREGFHNMPLATIQFKTGTTRKDISYTLFTPLPPLGTQIRAFPETRVNLKVGTENSYSFFPSLPYPAGSSSLGFNPLQNPLRIDPSFSLTVLDVPTRFVGALFRKELLDRIRTANPSATESDLMEAYKFNYTSAVSAMPMFSNPAFDFPDPRINVLRQMELLSSYCMPFVFLVPMLIVAARVARELEEQLVKIFLLHNVIRIVYLCHHIVYYTVWSFVQSFICILIMAFSIPEFLWGNTPGNVVFILFNYLMASLSCTIYAVLIALLTRSMRMTILLTAVFMFVDIIYCSVIRMDGPVSTVLEIFIPSLGIFWQLMNTISFKYIALGPFIGTVVILAFHFGLCVLRIYFLENSSCKSCRDGSCNCTCDAEASDASDVNASNISLQPNHSTSELMSTRTEGKLETGGQVHLDVSHAIHRYAAGNLALKDVSFQINKGEVFALLGGNGAGKSTLMHALTGLHRPTAGHAWCVRNDADTSRVDLFAPRTKHGELITIVPQEDLLFKEFTVLDHMIIVSGITCKQLVPNMRTIEIVLKTVELYAHRYKRVTQLSGGMQRRLTLAMVLVSSPSLICLDEITTGLSSRIKKDIWTAILASRSLSRTMIITTHDMAEVEALADRCCIMRLGEIIAQGSLADIAANSSVHFIIDVCFATTEYWQGFHEPSEDARMKHESILGSSLGQVIKRHKWNQVSSTMSYYFASNADLAESIEVLDQLGILTHPWTVESCQLEQVFIETITRE</sequence>
<keyword evidence="2" id="KW-0547">Nucleotide-binding</keyword>
<feature type="transmembrane region" description="Helical" evidence="4">
    <location>
        <begin position="1554"/>
        <end position="1574"/>
    </location>
</feature>
<evidence type="ECO:0000313" key="7">
    <source>
        <dbReference type="Proteomes" id="UP000315496"/>
    </source>
</evidence>
<feature type="transmembrane region" description="Helical" evidence="4">
    <location>
        <begin position="988"/>
        <end position="1011"/>
    </location>
</feature>
<feature type="domain" description="ABC transporter" evidence="5">
    <location>
        <begin position="582"/>
        <end position="838"/>
    </location>
</feature>
<evidence type="ECO:0000256" key="4">
    <source>
        <dbReference type="SAM" id="Phobius"/>
    </source>
</evidence>
<dbReference type="PANTHER" id="PTHR43023">
    <property type="entry name" value="PROTEIN TRIGALACTOSYLDIACYLGLYCEROL 3, CHLOROPLASTIC"/>
    <property type="match status" value="1"/>
</dbReference>
<feature type="domain" description="ABC transporter" evidence="5">
    <location>
        <begin position="1690"/>
        <end position="1928"/>
    </location>
</feature>
<feature type="transmembrane region" description="Helical" evidence="4">
    <location>
        <begin position="16"/>
        <end position="39"/>
    </location>
</feature>
<dbReference type="Pfam" id="PF00005">
    <property type="entry name" value="ABC_tran"/>
    <property type="match status" value="2"/>
</dbReference>
<feature type="transmembrane region" description="Helical" evidence="4">
    <location>
        <begin position="336"/>
        <end position="360"/>
    </location>
</feature>
<dbReference type="Gene3D" id="3.40.50.300">
    <property type="entry name" value="P-loop containing nucleotide triphosphate hydrolases"/>
    <property type="match status" value="2"/>
</dbReference>
<dbReference type="PROSITE" id="PS00211">
    <property type="entry name" value="ABC_TRANSPORTER_1"/>
    <property type="match status" value="2"/>
</dbReference>
<protein>
    <submittedName>
        <fullName evidence="6">Putative ABC transporter, ATP-binding protein</fullName>
    </submittedName>
</protein>
<dbReference type="PANTHER" id="PTHR43023:SF3">
    <property type="entry name" value="PROTEIN TRIGALACTOSYLDIACYLGLYCEROL 3, CHLOROPLASTIC"/>
    <property type="match status" value="1"/>
</dbReference>
<keyword evidence="4" id="KW-1133">Transmembrane helix</keyword>
<feature type="transmembrane region" description="Helical" evidence="4">
    <location>
        <begin position="433"/>
        <end position="455"/>
    </location>
</feature>
<gene>
    <name evidence="6" type="ORF">GMRT_15174</name>
</gene>
<organism evidence="6 7">
    <name type="scientific">Giardia muris</name>
    <dbReference type="NCBI Taxonomy" id="5742"/>
    <lineage>
        <taxon>Eukaryota</taxon>
        <taxon>Metamonada</taxon>
        <taxon>Diplomonadida</taxon>
        <taxon>Hexamitidae</taxon>
        <taxon>Giardiinae</taxon>
        <taxon>Giardia</taxon>
    </lineage>
</organism>